<evidence type="ECO:0000313" key="3">
    <source>
        <dbReference type="EMBL" id="ACU76299.1"/>
    </source>
</evidence>
<feature type="transmembrane region" description="Helical" evidence="2">
    <location>
        <begin position="124"/>
        <end position="145"/>
    </location>
</feature>
<dbReference type="Proteomes" id="UP000000851">
    <property type="component" value="Chromosome"/>
</dbReference>
<keyword evidence="2" id="KW-1133">Transmembrane helix</keyword>
<dbReference type="EMBL" id="CP001700">
    <property type="protein sequence ID" value="ACU76299.1"/>
    <property type="molecule type" value="Genomic_DNA"/>
</dbReference>
<protein>
    <submittedName>
        <fullName evidence="3">Uncharacterized protein</fullName>
    </submittedName>
</protein>
<evidence type="ECO:0000256" key="1">
    <source>
        <dbReference type="SAM" id="MobiDB-lite"/>
    </source>
</evidence>
<dbReference type="OrthoDB" id="4948328at2"/>
<reference evidence="3 4" key="1">
    <citation type="journal article" date="2009" name="Stand. Genomic Sci.">
        <title>Complete genome sequence of Catenulispora acidiphila type strain (ID 139908).</title>
        <authorList>
            <person name="Copeland A."/>
            <person name="Lapidus A."/>
            <person name="Glavina Del Rio T."/>
            <person name="Nolan M."/>
            <person name="Lucas S."/>
            <person name="Chen F."/>
            <person name="Tice H."/>
            <person name="Cheng J.F."/>
            <person name="Bruce D."/>
            <person name="Goodwin L."/>
            <person name="Pitluck S."/>
            <person name="Mikhailova N."/>
            <person name="Pati A."/>
            <person name="Ivanova N."/>
            <person name="Mavromatis K."/>
            <person name="Chen A."/>
            <person name="Palaniappan K."/>
            <person name="Chain P."/>
            <person name="Land M."/>
            <person name="Hauser L."/>
            <person name="Chang Y.J."/>
            <person name="Jeffries C.D."/>
            <person name="Chertkov O."/>
            <person name="Brettin T."/>
            <person name="Detter J.C."/>
            <person name="Han C."/>
            <person name="Ali Z."/>
            <person name="Tindall B.J."/>
            <person name="Goker M."/>
            <person name="Bristow J."/>
            <person name="Eisen J.A."/>
            <person name="Markowitz V."/>
            <person name="Hugenholtz P."/>
            <person name="Kyrpides N.C."/>
            <person name="Klenk H.P."/>
        </authorList>
    </citation>
    <scope>NUCLEOTIDE SEQUENCE [LARGE SCALE GENOMIC DNA]</scope>
    <source>
        <strain evidence="4">DSM 44928 / JCM 14897 / NBRC 102108 / NRRL B-24433 / ID139908</strain>
    </source>
</reference>
<feature type="transmembrane region" description="Helical" evidence="2">
    <location>
        <begin position="94"/>
        <end position="112"/>
    </location>
</feature>
<dbReference type="eggNOG" id="ENOG50340TS">
    <property type="taxonomic scope" value="Bacteria"/>
</dbReference>
<dbReference type="STRING" id="479433.Caci_7474"/>
<dbReference type="KEGG" id="cai:Caci_7474"/>
<name>C7Q9Y0_CATAD</name>
<keyword evidence="2" id="KW-0812">Transmembrane</keyword>
<dbReference type="AlphaFoldDB" id="C7Q9Y0"/>
<dbReference type="RefSeq" id="WP_015796024.1">
    <property type="nucleotide sequence ID" value="NC_013131.1"/>
</dbReference>
<keyword evidence="4" id="KW-1185">Reference proteome</keyword>
<evidence type="ECO:0000313" key="4">
    <source>
        <dbReference type="Proteomes" id="UP000000851"/>
    </source>
</evidence>
<organism evidence="3 4">
    <name type="scientific">Catenulispora acidiphila (strain DSM 44928 / JCM 14897 / NBRC 102108 / NRRL B-24433 / ID139908)</name>
    <dbReference type="NCBI Taxonomy" id="479433"/>
    <lineage>
        <taxon>Bacteria</taxon>
        <taxon>Bacillati</taxon>
        <taxon>Actinomycetota</taxon>
        <taxon>Actinomycetes</taxon>
        <taxon>Catenulisporales</taxon>
        <taxon>Catenulisporaceae</taxon>
        <taxon>Catenulispora</taxon>
    </lineage>
</organism>
<feature type="transmembrane region" description="Helical" evidence="2">
    <location>
        <begin position="67"/>
        <end position="87"/>
    </location>
</feature>
<feature type="transmembrane region" description="Helical" evidence="2">
    <location>
        <begin position="35"/>
        <end position="55"/>
    </location>
</feature>
<keyword evidence="2" id="KW-0472">Membrane</keyword>
<feature type="compositionally biased region" description="Pro residues" evidence="1">
    <location>
        <begin position="189"/>
        <end position="199"/>
    </location>
</feature>
<sequence length="206" mass="22312">MQTAMKTPTRSASFLDAARELGTEPNRVKRLRARFLSLLVACCAGLGAWIVYLALSMPTGYHSRAWSAAWVGFDILLLLALAGTVVAAMLGRQIVIMLAVFTATLLLCDAWFDIVLDWGSSEVWVSLASAAFLEIPLAAFLLLRVRTLVRVSLLRRWHELGLPGDPPALYRIPLFYSAETPEPTASVPAPAPIPTPTPAPDAALSE</sequence>
<feature type="region of interest" description="Disordered" evidence="1">
    <location>
        <begin position="181"/>
        <end position="206"/>
    </location>
</feature>
<accession>C7Q9Y0</accession>
<proteinExistence type="predicted"/>
<dbReference type="HOGENOM" id="CLU_1329950_0_0_11"/>
<evidence type="ECO:0000256" key="2">
    <source>
        <dbReference type="SAM" id="Phobius"/>
    </source>
</evidence>
<dbReference type="InParanoid" id="C7Q9Y0"/>
<gene>
    <name evidence="3" type="ordered locus">Caci_7474</name>
</gene>